<evidence type="ECO:0000256" key="1">
    <source>
        <dbReference type="SAM" id="SignalP"/>
    </source>
</evidence>
<name>A0A8H6YVQ5_9AGAR</name>
<organism evidence="2 3">
    <name type="scientific">Mycena venus</name>
    <dbReference type="NCBI Taxonomy" id="2733690"/>
    <lineage>
        <taxon>Eukaryota</taxon>
        <taxon>Fungi</taxon>
        <taxon>Dikarya</taxon>
        <taxon>Basidiomycota</taxon>
        <taxon>Agaricomycotina</taxon>
        <taxon>Agaricomycetes</taxon>
        <taxon>Agaricomycetidae</taxon>
        <taxon>Agaricales</taxon>
        <taxon>Marasmiineae</taxon>
        <taxon>Mycenaceae</taxon>
        <taxon>Mycena</taxon>
    </lineage>
</organism>
<gene>
    <name evidence="2" type="ORF">MVEN_00453700</name>
</gene>
<dbReference type="AlphaFoldDB" id="A0A8H6YVQ5"/>
<comment type="caution">
    <text evidence="2">The sequence shown here is derived from an EMBL/GenBank/DDBJ whole genome shotgun (WGS) entry which is preliminary data.</text>
</comment>
<feature type="chain" id="PRO_5034334589" evidence="1">
    <location>
        <begin position="22"/>
        <end position="93"/>
    </location>
</feature>
<sequence length="93" mass="10032">MRTTILTTAITLAVTATSATARNCKYGYNYCGRTLRSIGNYDDFIEVAMNNVGQTGYADDVLFTCSTILGNIQYVQSCGTCVDGNQGNNDYCA</sequence>
<proteinExistence type="predicted"/>
<evidence type="ECO:0000313" key="2">
    <source>
        <dbReference type="EMBL" id="KAF7365797.1"/>
    </source>
</evidence>
<protein>
    <submittedName>
        <fullName evidence="2">Uncharacterized protein</fullName>
    </submittedName>
</protein>
<keyword evidence="3" id="KW-1185">Reference proteome</keyword>
<keyword evidence="1" id="KW-0732">Signal</keyword>
<feature type="signal peptide" evidence="1">
    <location>
        <begin position="1"/>
        <end position="21"/>
    </location>
</feature>
<accession>A0A8H6YVQ5</accession>
<reference evidence="2" key="1">
    <citation type="submission" date="2020-05" db="EMBL/GenBank/DDBJ databases">
        <title>Mycena genomes resolve the evolution of fungal bioluminescence.</title>
        <authorList>
            <person name="Tsai I.J."/>
        </authorList>
    </citation>
    <scope>NUCLEOTIDE SEQUENCE</scope>
    <source>
        <strain evidence="2">CCC161011</strain>
    </source>
</reference>
<dbReference type="Proteomes" id="UP000620124">
    <property type="component" value="Unassembled WGS sequence"/>
</dbReference>
<evidence type="ECO:0000313" key="3">
    <source>
        <dbReference type="Proteomes" id="UP000620124"/>
    </source>
</evidence>
<dbReference type="OrthoDB" id="4186099at2759"/>
<dbReference type="EMBL" id="JACAZI010000003">
    <property type="protein sequence ID" value="KAF7365797.1"/>
    <property type="molecule type" value="Genomic_DNA"/>
</dbReference>